<dbReference type="PANTHER" id="PTHR37299">
    <property type="entry name" value="TRANSCRIPTIONAL REGULATOR-RELATED"/>
    <property type="match status" value="1"/>
</dbReference>
<accession>A0A7U3Q5U3</accession>
<organism evidence="4 5">
    <name type="scientific">Pedobacter endophyticus</name>
    <dbReference type="NCBI Taxonomy" id="2789740"/>
    <lineage>
        <taxon>Bacteria</taxon>
        <taxon>Pseudomonadati</taxon>
        <taxon>Bacteroidota</taxon>
        <taxon>Sphingobacteriia</taxon>
        <taxon>Sphingobacteriales</taxon>
        <taxon>Sphingobacteriaceae</taxon>
        <taxon>Pedobacter</taxon>
    </lineage>
</organism>
<feature type="modified residue" description="4-aspartylphosphate" evidence="1">
    <location>
        <position position="53"/>
    </location>
</feature>
<gene>
    <name evidence="4" type="ORF">IZT61_17625</name>
</gene>
<dbReference type="InterPro" id="IPR007492">
    <property type="entry name" value="LytTR_DNA-bd_dom"/>
</dbReference>
<dbReference type="GO" id="GO:0003677">
    <property type="term" value="F:DNA binding"/>
    <property type="evidence" value="ECO:0007669"/>
    <property type="project" value="InterPro"/>
</dbReference>
<reference evidence="4 5" key="1">
    <citation type="submission" date="2020-11" db="EMBL/GenBank/DDBJ databases">
        <title>Pedobacter endophytica, an endophytic bacteria isolated form Carex pumila.</title>
        <authorList>
            <person name="Peng Y."/>
            <person name="Jiang L."/>
            <person name="Lee J."/>
        </authorList>
    </citation>
    <scope>NUCLEOTIDE SEQUENCE [LARGE SCALE GENOMIC DNA]</scope>
    <source>
        <strain evidence="4 5">JBR3-12</strain>
    </source>
</reference>
<dbReference type="PANTHER" id="PTHR37299:SF1">
    <property type="entry name" value="STAGE 0 SPORULATION PROTEIN A HOMOLOG"/>
    <property type="match status" value="1"/>
</dbReference>
<keyword evidence="1" id="KW-0597">Phosphoprotein</keyword>
<dbReference type="Proteomes" id="UP000594759">
    <property type="component" value="Chromosome"/>
</dbReference>
<dbReference type="PROSITE" id="PS50930">
    <property type="entry name" value="HTH_LYTTR"/>
    <property type="match status" value="1"/>
</dbReference>
<dbReference type="Gene3D" id="2.40.50.1020">
    <property type="entry name" value="LytTr DNA-binding domain"/>
    <property type="match status" value="1"/>
</dbReference>
<dbReference type="AlphaFoldDB" id="A0A7U3Q5U3"/>
<evidence type="ECO:0000259" key="3">
    <source>
        <dbReference type="PROSITE" id="PS50930"/>
    </source>
</evidence>
<sequence length="231" mass="26533">MKCLIVDDEKIFRMVIKRLLELDSTLSLVAECESAIEAHQKILDEKIDLIFLDISMPGMDGLELAKILKKGYPMVVFMTSNKEHAVEAFDLNAVDYLLKPVSEARFLNAIEKAKDIFKTKSLVLDNRTSEFVFIRDSNTVRKLSLQDILYFEATGDYVKVSLKDKHYIIHSSLKTIEQKLPSNVFLRVHRSFIINLNNVDSSEGKTLIIKHHMIPVSSAYRSELNKHMLFL</sequence>
<dbReference type="SUPFAM" id="SSF52172">
    <property type="entry name" value="CheY-like"/>
    <property type="match status" value="1"/>
</dbReference>
<feature type="domain" description="HTH LytTR-type" evidence="3">
    <location>
        <begin position="142"/>
        <end position="230"/>
    </location>
</feature>
<dbReference type="GO" id="GO:0000156">
    <property type="term" value="F:phosphorelay response regulator activity"/>
    <property type="evidence" value="ECO:0007669"/>
    <property type="project" value="InterPro"/>
</dbReference>
<dbReference type="EMBL" id="CP064939">
    <property type="protein sequence ID" value="QPH38864.1"/>
    <property type="molecule type" value="Genomic_DNA"/>
</dbReference>
<dbReference type="PROSITE" id="PS50110">
    <property type="entry name" value="RESPONSE_REGULATORY"/>
    <property type="match status" value="1"/>
</dbReference>
<dbReference type="RefSeq" id="WP_196098339.1">
    <property type="nucleotide sequence ID" value="NZ_CP064939.1"/>
</dbReference>
<dbReference type="Pfam" id="PF00072">
    <property type="entry name" value="Response_reg"/>
    <property type="match status" value="1"/>
</dbReference>
<dbReference type="Pfam" id="PF04397">
    <property type="entry name" value="LytTR"/>
    <property type="match status" value="1"/>
</dbReference>
<evidence type="ECO:0000259" key="2">
    <source>
        <dbReference type="PROSITE" id="PS50110"/>
    </source>
</evidence>
<dbReference type="InterPro" id="IPR001789">
    <property type="entry name" value="Sig_transdc_resp-reg_receiver"/>
</dbReference>
<proteinExistence type="predicted"/>
<name>A0A7U3Q5U3_9SPHI</name>
<dbReference type="KEGG" id="pex:IZT61_17625"/>
<dbReference type="InterPro" id="IPR046947">
    <property type="entry name" value="LytR-like"/>
</dbReference>
<dbReference type="SMART" id="SM00850">
    <property type="entry name" value="LytTR"/>
    <property type="match status" value="1"/>
</dbReference>
<evidence type="ECO:0000313" key="4">
    <source>
        <dbReference type="EMBL" id="QPH38864.1"/>
    </source>
</evidence>
<feature type="domain" description="Response regulatory" evidence="2">
    <location>
        <begin position="2"/>
        <end position="114"/>
    </location>
</feature>
<dbReference type="Gene3D" id="3.40.50.2300">
    <property type="match status" value="1"/>
</dbReference>
<dbReference type="SMART" id="SM00448">
    <property type="entry name" value="REC"/>
    <property type="match status" value="1"/>
</dbReference>
<keyword evidence="5" id="KW-1185">Reference proteome</keyword>
<evidence type="ECO:0000256" key="1">
    <source>
        <dbReference type="PROSITE-ProRule" id="PRU00169"/>
    </source>
</evidence>
<evidence type="ECO:0000313" key="5">
    <source>
        <dbReference type="Proteomes" id="UP000594759"/>
    </source>
</evidence>
<protein>
    <submittedName>
        <fullName evidence="4">Response regulator transcription factor</fullName>
    </submittedName>
</protein>
<dbReference type="InterPro" id="IPR011006">
    <property type="entry name" value="CheY-like_superfamily"/>
</dbReference>